<gene>
    <name evidence="2" type="ORF">K7432_012165</name>
</gene>
<protein>
    <recommendedName>
        <fullName evidence="1">Arrestin C-terminal-like domain-containing protein</fullName>
    </recommendedName>
</protein>
<dbReference type="Proteomes" id="UP001479436">
    <property type="component" value="Unassembled WGS sequence"/>
</dbReference>
<dbReference type="Gene3D" id="2.60.40.640">
    <property type="match status" value="2"/>
</dbReference>
<dbReference type="PANTHER" id="PTHR11188:SF17">
    <property type="entry name" value="FI21816P1"/>
    <property type="match status" value="1"/>
</dbReference>
<name>A0ABR2VST4_9FUNG</name>
<dbReference type="PANTHER" id="PTHR11188">
    <property type="entry name" value="ARRESTIN DOMAIN CONTAINING PROTEIN"/>
    <property type="match status" value="1"/>
</dbReference>
<evidence type="ECO:0000313" key="3">
    <source>
        <dbReference type="Proteomes" id="UP001479436"/>
    </source>
</evidence>
<evidence type="ECO:0000313" key="2">
    <source>
        <dbReference type="EMBL" id="KAK9700522.1"/>
    </source>
</evidence>
<organism evidence="2 3">
    <name type="scientific">Basidiobolus ranarum</name>
    <dbReference type="NCBI Taxonomy" id="34480"/>
    <lineage>
        <taxon>Eukaryota</taxon>
        <taxon>Fungi</taxon>
        <taxon>Fungi incertae sedis</taxon>
        <taxon>Zoopagomycota</taxon>
        <taxon>Entomophthoromycotina</taxon>
        <taxon>Basidiobolomycetes</taxon>
        <taxon>Basidiobolales</taxon>
        <taxon>Basidiobolaceae</taxon>
        <taxon>Basidiobolus</taxon>
    </lineage>
</organism>
<dbReference type="InterPro" id="IPR050357">
    <property type="entry name" value="Arrestin_domain-protein"/>
</dbReference>
<dbReference type="SMART" id="SM01017">
    <property type="entry name" value="Arrestin_C"/>
    <property type="match status" value="1"/>
</dbReference>
<sequence>MALAKMLKPRFEIELERDTFMKSFDFDTSLSSFIRGRVLFHPKIKACLNELVLILEGKLSVDPPDGYKNVEKTIIEQKLILSERNDRGIPLSPTCHVYPFEICLPGDLPESFRGDYGSLTYKLRASGTLSDYWSVSSLKTERNLQIFRDMYPLYDTYNRTISGNWKNSLFYEATLPTNGYTPGDFIPIKFKYHVQGNAIRVNLAISYLREMSVYRVPSDESTTGCILREDRKTIDLDGYYEEGSSEGECELKLKVPGNFTSYGCIGEYAQLTHKICFRVDCEVNGQSESLTFTLPIFIIPSNYANLSLDTHVEDELPSYDIIPPPPSYEMIRSHAFEQQPISYESAIASLSCNSVVVS</sequence>
<proteinExistence type="predicted"/>
<dbReference type="EMBL" id="JASJQH010007898">
    <property type="protein sequence ID" value="KAK9700522.1"/>
    <property type="molecule type" value="Genomic_DNA"/>
</dbReference>
<comment type="caution">
    <text evidence="2">The sequence shown here is derived from an EMBL/GenBank/DDBJ whole genome shotgun (WGS) entry which is preliminary data.</text>
</comment>
<feature type="domain" description="Arrestin C-terminal-like" evidence="1">
    <location>
        <begin position="165"/>
        <end position="301"/>
    </location>
</feature>
<reference evidence="2 3" key="1">
    <citation type="submission" date="2023-04" db="EMBL/GenBank/DDBJ databases">
        <title>Genome of Basidiobolus ranarum AG-B5.</title>
        <authorList>
            <person name="Stajich J.E."/>
            <person name="Carter-House D."/>
            <person name="Gryganskyi A."/>
        </authorList>
    </citation>
    <scope>NUCLEOTIDE SEQUENCE [LARGE SCALE GENOMIC DNA]</scope>
    <source>
        <strain evidence="2 3">AG-B5</strain>
    </source>
</reference>
<dbReference type="InterPro" id="IPR014752">
    <property type="entry name" value="Arrestin-like_C"/>
</dbReference>
<accession>A0ABR2VST4</accession>
<keyword evidence="3" id="KW-1185">Reference proteome</keyword>
<dbReference type="InterPro" id="IPR011022">
    <property type="entry name" value="Arrestin_C-like"/>
</dbReference>
<dbReference type="InterPro" id="IPR011021">
    <property type="entry name" value="Arrestin-like_N"/>
</dbReference>
<evidence type="ECO:0000259" key="1">
    <source>
        <dbReference type="SMART" id="SM01017"/>
    </source>
</evidence>
<dbReference type="Pfam" id="PF00339">
    <property type="entry name" value="Arrestin_N"/>
    <property type="match status" value="1"/>
</dbReference>
<dbReference type="Pfam" id="PF02752">
    <property type="entry name" value="Arrestin_C"/>
    <property type="match status" value="1"/>
</dbReference>